<dbReference type="SUPFAM" id="SSF56317">
    <property type="entry name" value="Carbon-nitrogen hydrolase"/>
    <property type="match status" value="1"/>
</dbReference>
<proteinExistence type="predicted"/>
<keyword evidence="5" id="KW-1185">Reference proteome</keyword>
<dbReference type="CDD" id="cd07197">
    <property type="entry name" value="nitrilase"/>
    <property type="match status" value="1"/>
</dbReference>
<dbReference type="InterPro" id="IPR003010">
    <property type="entry name" value="C-N_Hydrolase"/>
</dbReference>
<evidence type="ECO:0000313" key="4">
    <source>
        <dbReference type="EMBL" id="WRT63098.1"/>
    </source>
</evidence>
<dbReference type="PANTHER" id="PTHR43674:SF16">
    <property type="entry name" value="CARBON-NITROGEN FAMILY, PUTATIVE (AFU_ORTHOLOGUE AFUA_5G02350)-RELATED"/>
    <property type="match status" value="1"/>
</dbReference>
<dbReference type="Gene3D" id="3.60.110.10">
    <property type="entry name" value="Carbon-nitrogen hydrolase"/>
    <property type="match status" value="2"/>
</dbReference>
<protein>
    <recommendedName>
        <fullName evidence="3">CN hydrolase domain-containing protein</fullName>
    </recommendedName>
</protein>
<reference evidence="4 5" key="1">
    <citation type="submission" date="2024-01" db="EMBL/GenBank/DDBJ databases">
        <title>Comparative genomics of Cryptococcus and Kwoniella reveals pathogenesis evolution and contrasting modes of karyotype evolution via chromosome fusion or intercentromeric recombination.</title>
        <authorList>
            <person name="Coelho M.A."/>
            <person name="David-Palma M."/>
            <person name="Shea T."/>
            <person name="Bowers K."/>
            <person name="McGinley-Smith S."/>
            <person name="Mohammad A.W."/>
            <person name="Gnirke A."/>
            <person name="Yurkov A.M."/>
            <person name="Nowrousian M."/>
            <person name="Sun S."/>
            <person name="Cuomo C.A."/>
            <person name="Heitman J."/>
        </authorList>
    </citation>
    <scope>NUCLEOTIDE SEQUENCE [LARGE SCALE GENOMIC DNA]</scope>
    <source>
        <strain evidence="4">CBS 11374</strain>
    </source>
</reference>
<dbReference type="Proteomes" id="UP001329825">
    <property type="component" value="Chromosome 1"/>
</dbReference>
<dbReference type="GeneID" id="87952132"/>
<organism evidence="4 5">
    <name type="scientific">Kwoniella shivajii</name>
    <dbReference type="NCBI Taxonomy" id="564305"/>
    <lineage>
        <taxon>Eukaryota</taxon>
        <taxon>Fungi</taxon>
        <taxon>Dikarya</taxon>
        <taxon>Basidiomycota</taxon>
        <taxon>Agaricomycotina</taxon>
        <taxon>Tremellomycetes</taxon>
        <taxon>Tremellales</taxon>
        <taxon>Cryptococcaceae</taxon>
        <taxon>Kwoniella</taxon>
    </lineage>
</organism>
<evidence type="ECO:0000259" key="3">
    <source>
        <dbReference type="PROSITE" id="PS50263"/>
    </source>
</evidence>
<keyword evidence="1" id="KW-0378">Hydrolase</keyword>
<feature type="domain" description="CN hydrolase" evidence="3">
    <location>
        <begin position="4"/>
        <end position="242"/>
    </location>
</feature>
<dbReference type="InterPro" id="IPR036526">
    <property type="entry name" value="C-N_Hydrolase_sf"/>
</dbReference>
<dbReference type="EMBL" id="CP141881">
    <property type="protein sequence ID" value="WRT63098.1"/>
    <property type="molecule type" value="Genomic_DNA"/>
</dbReference>
<evidence type="ECO:0000256" key="2">
    <source>
        <dbReference type="SAM" id="SignalP"/>
    </source>
</evidence>
<accession>A0ABZ1CMX8</accession>
<gene>
    <name evidence="4" type="ORF">IL334_000001</name>
</gene>
<evidence type="ECO:0000256" key="1">
    <source>
        <dbReference type="ARBA" id="ARBA00022801"/>
    </source>
</evidence>
<dbReference type="Pfam" id="PF00795">
    <property type="entry name" value="CN_hydrolase"/>
    <property type="match status" value="1"/>
</dbReference>
<dbReference type="PANTHER" id="PTHR43674">
    <property type="entry name" value="NITRILASE C965.09-RELATED"/>
    <property type="match status" value="1"/>
</dbReference>
<feature type="chain" id="PRO_5045898933" description="CN hydrolase domain-containing protein" evidence="2">
    <location>
        <begin position="22"/>
        <end position="260"/>
    </location>
</feature>
<dbReference type="InterPro" id="IPR050345">
    <property type="entry name" value="Aliph_Amidase/BUP"/>
</dbReference>
<keyword evidence="2" id="KW-0732">Signal</keyword>
<dbReference type="PROSITE" id="PS50263">
    <property type="entry name" value="CN_HYDROLASE"/>
    <property type="match status" value="1"/>
</dbReference>
<dbReference type="RefSeq" id="XP_062787838.1">
    <property type="nucleotide sequence ID" value="XM_062931787.1"/>
</dbReference>
<feature type="signal peptide" evidence="2">
    <location>
        <begin position="1"/>
        <end position="21"/>
    </location>
</feature>
<name>A0ABZ1CMX8_9TREE</name>
<evidence type="ECO:0000313" key="5">
    <source>
        <dbReference type="Proteomes" id="UP001329825"/>
    </source>
</evidence>
<sequence>MSSMRIALAQICPVVAPVALAIEGDDIFEVLERNLLETKRWVEKAAAEHADVVVFPEYFLQGLVDNGRQHLTEYLSHLAQGFNVSIVGTIVHCVCEDLPSTSPFTHLMLSSSSKPDMEQWRQYVKANPGQNHSPKLHNTAFYIEAGTGKVLDEFVKRNLWHPERTIDKHHANPPRYETEILSSLSYARAFETETVWIMCNAGGLAKDGYIGGSSVWMPLKGKVGGCQNENVELAIVDVDLDILKDARTLYKIRADRDSTT</sequence>